<evidence type="ECO:0008006" key="4">
    <source>
        <dbReference type="Google" id="ProtNLM"/>
    </source>
</evidence>
<evidence type="ECO:0000313" key="3">
    <source>
        <dbReference type="Proteomes" id="UP001501690"/>
    </source>
</evidence>
<proteinExistence type="predicted"/>
<dbReference type="InterPro" id="IPR011006">
    <property type="entry name" value="CheY-like_superfamily"/>
</dbReference>
<accession>A0ABN2ILB7</accession>
<sequence>MDCARAAAHAIARCETGRFVTPTTIGSGVGVLSGVAFSDIESSFAALCLQRIATICARHGILCSMSSDMAFLALVIGLVGVIVATALIGLVVWGIRTARPRIALGRAATVRLVVGLDAREEVAIHLQEANAARGLGKAIVPQLPAMLRPGRVLWVDDDPDTTISETIVLNTLGIAVTKTIHAEAAMAYLSAQEYTAVVFSTSADSSAAALDDFAVHVRDRQSGVLVLAYGDPAQDFDAGTARYRLVREPAGLLSAIVAPLTER</sequence>
<protein>
    <recommendedName>
        <fullName evidence="4">Response regulatory domain-containing protein</fullName>
    </recommendedName>
</protein>
<keyword evidence="1" id="KW-0812">Transmembrane</keyword>
<keyword evidence="1" id="KW-0472">Membrane</keyword>
<dbReference type="EMBL" id="BAAAPL010000002">
    <property type="protein sequence ID" value="GAA1707362.1"/>
    <property type="molecule type" value="Genomic_DNA"/>
</dbReference>
<comment type="caution">
    <text evidence="2">The sequence shown here is derived from an EMBL/GenBank/DDBJ whole genome shotgun (WGS) entry which is preliminary data.</text>
</comment>
<evidence type="ECO:0000256" key="1">
    <source>
        <dbReference type="SAM" id="Phobius"/>
    </source>
</evidence>
<name>A0ABN2ILB7_9MICO</name>
<keyword evidence="3" id="KW-1185">Reference proteome</keyword>
<reference evidence="2 3" key="1">
    <citation type="journal article" date="2019" name="Int. J. Syst. Evol. Microbiol.">
        <title>The Global Catalogue of Microorganisms (GCM) 10K type strain sequencing project: providing services to taxonomists for standard genome sequencing and annotation.</title>
        <authorList>
            <consortium name="The Broad Institute Genomics Platform"/>
            <consortium name="The Broad Institute Genome Sequencing Center for Infectious Disease"/>
            <person name="Wu L."/>
            <person name="Ma J."/>
        </authorList>
    </citation>
    <scope>NUCLEOTIDE SEQUENCE [LARGE SCALE GENOMIC DNA]</scope>
    <source>
        <strain evidence="2 3">JCM 15577</strain>
    </source>
</reference>
<evidence type="ECO:0000313" key="2">
    <source>
        <dbReference type="EMBL" id="GAA1707362.1"/>
    </source>
</evidence>
<organism evidence="2 3">
    <name type="scientific">Microbacterium sediminicola</name>
    <dbReference type="NCBI Taxonomy" id="415210"/>
    <lineage>
        <taxon>Bacteria</taxon>
        <taxon>Bacillati</taxon>
        <taxon>Actinomycetota</taxon>
        <taxon>Actinomycetes</taxon>
        <taxon>Micrococcales</taxon>
        <taxon>Microbacteriaceae</taxon>
        <taxon>Microbacterium</taxon>
    </lineage>
</organism>
<keyword evidence="1" id="KW-1133">Transmembrane helix</keyword>
<dbReference type="Proteomes" id="UP001501690">
    <property type="component" value="Unassembled WGS sequence"/>
</dbReference>
<feature type="transmembrane region" description="Helical" evidence="1">
    <location>
        <begin position="69"/>
        <end position="93"/>
    </location>
</feature>
<dbReference type="SUPFAM" id="SSF52172">
    <property type="entry name" value="CheY-like"/>
    <property type="match status" value="1"/>
</dbReference>
<gene>
    <name evidence="2" type="ORF">GCM10009808_26690</name>
</gene>